<comment type="caution">
    <text evidence="10">The sequence shown here is derived from an EMBL/GenBank/DDBJ whole genome shotgun (WGS) entry which is preliminary data.</text>
</comment>
<sequence>MNGKGSCVKITTEASRRSFKRWSAALVRRRVWVRVPPPAPFSIFLSPGDDIVKRRKSTRTSSFGVKGRESHDSSPFYSRAIYSNFSLPKPSEEDLIENPLPENLLDKVIEGDAREVLKKIPDCSIHLMVTSPPYNVGKEYDEDMTLDEYLEFIEEIMKEVYRVLVWGGRACFNVANLGRKPYIPLHAYLIHLFEKIGFLIRGEIIWDKGEAVSGSSTAWGSWMSPVNPVLRDQHEYIIVMSKGDLKRRKPSDREAKSTITREEFLEFTRSVWKFPPESAKRVGHPAPFPEELPYRCIQLYTFKGDVVLDPFAGVGTTCVAAVKTGRHFVGIEINPEYVKKAEERVKDILSKPTLFEDHC</sequence>
<organism evidence="10 11">
    <name type="scientific">Thermotoga petrophila</name>
    <dbReference type="NCBI Taxonomy" id="93929"/>
    <lineage>
        <taxon>Bacteria</taxon>
        <taxon>Thermotogati</taxon>
        <taxon>Thermotogota</taxon>
        <taxon>Thermotogae</taxon>
        <taxon>Thermotogales</taxon>
        <taxon>Thermotogaceae</taxon>
        <taxon>Thermotoga</taxon>
    </lineage>
</organism>
<evidence type="ECO:0000259" key="9">
    <source>
        <dbReference type="Pfam" id="PF01555"/>
    </source>
</evidence>
<dbReference type="SUPFAM" id="SSF53335">
    <property type="entry name" value="S-adenosyl-L-methionine-dependent methyltransferases"/>
    <property type="match status" value="1"/>
</dbReference>
<evidence type="ECO:0000313" key="11">
    <source>
        <dbReference type="Proteomes" id="UP000058636"/>
    </source>
</evidence>
<evidence type="ECO:0000256" key="4">
    <source>
        <dbReference type="ARBA" id="ARBA00022691"/>
    </source>
</evidence>
<comment type="catalytic activity">
    <reaction evidence="7">
        <text>a 2'-deoxycytidine in DNA + S-adenosyl-L-methionine = an N(4)-methyl-2'-deoxycytidine in DNA + S-adenosyl-L-homocysteine + H(+)</text>
        <dbReference type="Rhea" id="RHEA:16857"/>
        <dbReference type="Rhea" id="RHEA-COMP:11369"/>
        <dbReference type="Rhea" id="RHEA-COMP:13674"/>
        <dbReference type="ChEBI" id="CHEBI:15378"/>
        <dbReference type="ChEBI" id="CHEBI:57856"/>
        <dbReference type="ChEBI" id="CHEBI:59789"/>
        <dbReference type="ChEBI" id="CHEBI:85452"/>
        <dbReference type="ChEBI" id="CHEBI:137933"/>
        <dbReference type="EC" id="2.1.1.113"/>
    </reaction>
</comment>
<protein>
    <recommendedName>
        <fullName evidence="8">Methyltransferase</fullName>
        <ecNumber evidence="8">2.1.1.-</ecNumber>
    </recommendedName>
</protein>
<dbReference type="EMBL" id="LGFG01000026">
    <property type="protein sequence ID" value="KUK23410.1"/>
    <property type="molecule type" value="Genomic_DNA"/>
</dbReference>
<dbReference type="GO" id="GO:0032259">
    <property type="term" value="P:methylation"/>
    <property type="evidence" value="ECO:0007669"/>
    <property type="project" value="UniProtKB-KW"/>
</dbReference>
<dbReference type="InterPro" id="IPR002941">
    <property type="entry name" value="DNA_methylase_N4/N6"/>
</dbReference>
<dbReference type="PROSITE" id="PS00093">
    <property type="entry name" value="N4_MTASE"/>
    <property type="match status" value="1"/>
</dbReference>
<keyword evidence="3" id="KW-0808">Transferase</keyword>
<evidence type="ECO:0000256" key="1">
    <source>
        <dbReference type="ARBA" id="ARBA00010203"/>
    </source>
</evidence>
<dbReference type="AlphaFoldDB" id="A0A117L2V7"/>
<dbReference type="GO" id="GO:0015667">
    <property type="term" value="F:site-specific DNA-methyltransferase (cytosine-N4-specific) activity"/>
    <property type="evidence" value="ECO:0007669"/>
    <property type="project" value="UniProtKB-EC"/>
</dbReference>
<dbReference type="CDD" id="cd02440">
    <property type="entry name" value="AdoMet_MTases"/>
    <property type="match status" value="1"/>
</dbReference>
<proteinExistence type="inferred from homology"/>
<dbReference type="GO" id="GO:0009007">
    <property type="term" value="F:site-specific DNA-methyltransferase (adenine-specific) activity"/>
    <property type="evidence" value="ECO:0007669"/>
    <property type="project" value="TreeGrafter"/>
</dbReference>
<evidence type="ECO:0000313" key="10">
    <source>
        <dbReference type="EMBL" id="KUK23410.1"/>
    </source>
</evidence>
<evidence type="ECO:0000256" key="5">
    <source>
        <dbReference type="ARBA" id="ARBA00022747"/>
    </source>
</evidence>
<dbReference type="InterPro" id="IPR001091">
    <property type="entry name" value="RM_Methyltransferase"/>
</dbReference>
<dbReference type="GO" id="GO:0005737">
    <property type="term" value="C:cytoplasm"/>
    <property type="evidence" value="ECO:0007669"/>
    <property type="project" value="TreeGrafter"/>
</dbReference>
<evidence type="ECO:0000256" key="3">
    <source>
        <dbReference type="ARBA" id="ARBA00022679"/>
    </source>
</evidence>
<dbReference type="PANTHER" id="PTHR13370:SF3">
    <property type="entry name" value="TRNA (GUANINE(10)-N2)-METHYLTRANSFERASE HOMOLOG"/>
    <property type="match status" value="1"/>
</dbReference>
<dbReference type="GO" id="GO:0003677">
    <property type="term" value="F:DNA binding"/>
    <property type="evidence" value="ECO:0007669"/>
    <property type="project" value="UniProtKB-KW"/>
</dbReference>
<dbReference type="InterPro" id="IPR017985">
    <property type="entry name" value="MeTrfase_CN4_CS"/>
</dbReference>
<dbReference type="Pfam" id="PF01555">
    <property type="entry name" value="N6_N4_Mtase"/>
    <property type="match status" value="1"/>
</dbReference>
<gene>
    <name evidence="10" type="ORF">XD57_0490</name>
</gene>
<accession>A0A117L2V7</accession>
<comment type="similarity">
    <text evidence="1">Belongs to the N(4)/N(6)-methyltransferase family. N(4) subfamily.</text>
</comment>
<dbReference type="Gene3D" id="3.40.50.150">
    <property type="entry name" value="Vaccinia Virus protein VP39"/>
    <property type="match status" value="1"/>
</dbReference>
<dbReference type="PATRIC" id="fig|93930.3.peg.1334"/>
<dbReference type="PRINTS" id="PR00508">
    <property type="entry name" value="S21N4MTFRASE"/>
</dbReference>
<dbReference type="InterPro" id="IPR029063">
    <property type="entry name" value="SAM-dependent_MTases_sf"/>
</dbReference>
<evidence type="ECO:0000256" key="6">
    <source>
        <dbReference type="ARBA" id="ARBA00023125"/>
    </source>
</evidence>
<evidence type="ECO:0000256" key="8">
    <source>
        <dbReference type="RuleBase" id="RU362026"/>
    </source>
</evidence>
<keyword evidence="4" id="KW-0949">S-adenosyl-L-methionine</keyword>
<evidence type="ECO:0000256" key="2">
    <source>
        <dbReference type="ARBA" id="ARBA00022603"/>
    </source>
</evidence>
<keyword evidence="5" id="KW-0680">Restriction system</keyword>
<keyword evidence="2 10" id="KW-0489">Methyltransferase</keyword>
<evidence type="ECO:0000256" key="7">
    <source>
        <dbReference type="ARBA" id="ARBA00049120"/>
    </source>
</evidence>
<dbReference type="Proteomes" id="UP000058636">
    <property type="component" value="Unassembled WGS sequence"/>
</dbReference>
<dbReference type="GO" id="GO:0009307">
    <property type="term" value="P:DNA restriction-modification system"/>
    <property type="evidence" value="ECO:0007669"/>
    <property type="project" value="UniProtKB-KW"/>
</dbReference>
<keyword evidence="6" id="KW-0238">DNA-binding</keyword>
<reference evidence="10 11" key="1">
    <citation type="journal article" date="2015" name="MBio">
        <title>Genome-Resolved Metagenomic Analysis Reveals Roles for Candidate Phyla and Other Microbial Community Members in Biogeochemical Transformations in Oil Reservoirs.</title>
        <authorList>
            <person name="Hu P."/>
            <person name="Tom L."/>
            <person name="Singh A."/>
            <person name="Thomas B.C."/>
            <person name="Baker B.J."/>
            <person name="Piceno Y.M."/>
            <person name="Andersen G.L."/>
            <person name="Banfield J.F."/>
        </authorList>
    </citation>
    <scope>NUCLEOTIDE SEQUENCE [LARGE SCALE GENOMIC DNA]</scope>
    <source>
        <strain evidence="10">46_26</strain>
    </source>
</reference>
<dbReference type="EC" id="2.1.1.-" evidence="8"/>
<feature type="domain" description="DNA methylase N-4/N-6" evidence="9">
    <location>
        <begin position="125"/>
        <end position="343"/>
    </location>
</feature>
<name>A0A117L2V7_9THEM</name>
<dbReference type="GO" id="GO:0008170">
    <property type="term" value="F:N-methyltransferase activity"/>
    <property type="evidence" value="ECO:0007669"/>
    <property type="project" value="InterPro"/>
</dbReference>
<dbReference type="PANTHER" id="PTHR13370">
    <property type="entry name" value="RNA METHYLASE-RELATED"/>
    <property type="match status" value="1"/>
</dbReference>